<accession>A0A7M7N5I9</accession>
<dbReference type="FunFam" id="3.40.50.2300:FF:000145">
    <property type="entry name" value="Glutamate receptor, metabotropic"/>
    <property type="match status" value="2"/>
</dbReference>
<evidence type="ECO:0000256" key="2">
    <source>
        <dbReference type="ARBA" id="ARBA00022692"/>
    </source>
</evidence>
<reference evidence="11" key="2">
    <citation type="submission" date="2021-01" db="UniProtKB">
        <authorList>
            <consortium name="EnsemblMetazoa"/>
        </authorList>
    </citation>
    <scope>IDENTIFICATION</scope>
</reference>
<dbReference type="InterPro" id="IPR000337">
    <property type="entry name" value="GPCR_3"/>
</dbReference>
<evidence type="ECO:0000313" key="11">
    <source>
        <dbReference type="EnsemblMetazoa" id="XP_030830834"/>
    </source>
</evidence>
<dbReference type="GO" id="GO:0005886">
    <property type="term" value="C:plasma membrane"/>
    <property type="evidence" value="ECO:0000318"/>
    <property type="project" value="GO_Central"/>
</dbReference>
<feature type="transmembrane region" description="Helical" evidence="8">
    <location>
        <begin position="1501"/>
        <end position="1523"/>
    </location>
</feature>
<dbReference type="KEGG" id="spu:115918357"/>
<dbReference type="SUPFAM" id="SSF53822">
    <property type="entry name" value="Periplasmic binding protein-like I"/>
    <property type="match status" value="3"/>
</dbReference>
<dbReference type="Pfam" id="PF01094">
    <property type="entry name" value="ANF_receptor"/>
    <property type="match status" value="3"/>
</dbReference>
<proteinExistence type="predicted"/>
<keyword evidence="3 8" id="KW-1133">Transmembrane helix</keyword>
<evidence type="ECO:0000256" key="5">
    <source>
        <dbReference type="ARBA" id="ARBA00023170"/>
    </source>
</evidence>
<keyword evidence="6" id="KW-0325">Glycoprotein</keyword>
<feature type="transmembrane region" description="Helical" evidence="8">
    <location>
        <begin position="1690"/>
        <end position="1711"/>
    </location>
</feature>
<keyword evidence="2 8" id="KW-0812">Transmembrane</keyword>
<dbReference type="PRINTS" id="PR00248">
    <property type="entry name" value="GPCRMGR"/>
</dbReference>
<dbReference type="InterPro" id="IPR017978">
    <property type="entry name" value="GPCR_3_C"/>
</dbReference>
<evidence type="ECO:0000256" key="4">
    <source>
        <dbReference type="ARBA" id="ARBA00023136"/>
    </source>
</evidence>
<dbReference type="Proteomes" id="UP000007110">
    <property type="component" value="Unassembled WGS sequence"/>
</dbReference>
<evidence type="ECO:0000313" key="12">
    <source>
        <dbReference type="Proteomes" id="UP000007110"/>
    </source>
</evidence>
<dbReference type="InterPro" id="IPR028082">
    <property type="entry name" value="Peripla_BP_I"/>
</dbReference>
<evidence type="ECO:0000256" key="1">
    <source>
        <dbReference type="ARBA" id="ARBA00004141"/>
    </source>
</evidence>
<dbReference type="OMA" id="THWNQNS"/>
<feature type="transmembrane region" description="Helical" evidence="8">
    <location>
        <begin position="1465"/>
        <end position="1489"/>
    </location>
</feature>
<evidence type="ECO:0000256" key="9">
    <source>
        <dbReference type="SAM" id="SignalP"/>
    </source>
</evidence>
<dbReference type="PROSITE" id="PS50259">
    <property type="entry name" value="G_PROTEIN_RECEP_F3_4"/>
    <property type="match status" value="1"/>
</dbReference>
<name>A0A7M7N5I9_STRPU</name>
<reference evidence="12" key="1">
    <citation type="submission" date="2015-02" db="EMBL/GenBank/DDBJ databases">
        <title>Genome sequencing for Strongylocentrotus purpuratus.</title>
        <authorList>
            <person name="Murali S."/>
            <person name="Liu Y."/>
            <person name="Vee V."/>
            <person name="English A."/>
            <person name="Wang M."/>
            <person name="Skinner E."/>
            <person name="Han Y."/>
            <person name="Muzny D.M."/>
            <person name="Worley K.C."/>
            <person name="Gibbs R.A."/>
        </authorList>
    </citation>
    <scope>NUCLEOTIDE SEQUENCE</scope>
</reference>
<feature type="transmembrane region" description="Helical" evidence="8">
    <location>
        <begin position="1632"/>
        <end position="1650"/>
    </location>
</feature>
<dbReference type="GeneID" id="115918357"/>
<evidence type="ECO:0000259" key="10">
    <source>
        <dbReference type="PROSITE" id="PS50259"/>
    </source>
</evidence>
<dbReference type="EnsemblMetazoa" id="XM_030974974">
    <property type="protein sequence ID" value="XP_030830834"/>
    <property type="gene ID" value="LOC115918357"/>
</dbReference>
<evidence type="ECO:0000256" key="6">
    <source>
        <dbReference type="ARBA" id="ARBA00023180"/>
    </source>
</evidence>
<protein>
    <recommendedName>
        <fullName evidence="10">G-protein coupled receptors family 3 profile domain-containing protein</fullName>
    </recommendedName>
</protein>
<dbReference type="GO" id="GO:0007216">
    <property type="term" value="P:G protein-coupled glutamate receptor signaling pathway"/>
    <property type="evidence" value="ECO:0000318"/>
    <property type="project" value="GO_Central"/>
</dbReference>
<keyword evidence="4 8" id="KW-0472">Membrane</keyword>
<dbReference type="InterPro" id="IPR001828">
    <property type="entry name" value="ANF_lig-bd_rcpt"/>
</dbReference>
<dbReference type="GO" id="GO:0001641">
    <property type="term" value="F:group II metabotropic glutamate receptor activity"/>
    <property type="evidence" value="ECO:0000318"/>
    <property type="project" value="GO_Central"/>
</dbReference>
<feature type="domain" description="G-protein coupled receptors family 3 profile" evidence="10">
    <location>
        <begin position="1465"/>
        <end position="1714"/>
    </location>
</feature>
<dbReference type="InParanoid" id="A0A7M7N5I9"/>
<evidence type="ECO:0000256" key="7">
    <source>
        <dbReference type="SAM" id="MobiDB-lite"/>
    </source>
</evidence>
<dbReference type="Pfam" id="PF00003">
    <property type="entry name" value="7tm_3"/>
    <property type="match status" value="1"/>
</dbReference>
<evidence type="ECO:0000256" key="3">
    <source>
        <dbReference type="ARBA" id="ARBA00022989"/>
    </source>
</evidence>
<sequence>MTARAVLILIAVLTVASATHAEQCRGRVVDEYQTSDADVIIGVMQSFYGSSDGMSCTLPMKNQETYEAIKAALVALPSGMEAPDFDIGLERYESCKIPERAVADVTYYTAQIVNQVNTTAQGVYPCLDSPYRPGLIGPYTSGEAAAVSPILSSAEGPTISHSATSPSLSDKTEHGLFFRTVASDSVQAQAMVEFFDSFSWSYVHLVSSEGSYGMTGAKAFKEAAKGRVALASAINIPSAGADYDLVVSQLIANQDATVVAFWGSSSDLVNLLLAIQSRGGPALDLQIVGCDYDIPADMMLAKGFFSIAAGEFYNADVQNYLMKNNITTTTDKPMTYVPSAIDATHVYVDALRRAHSDKCGSSGPGICDAMKAMGSAEFVEMYVKTADFTGVSGRRIAFDGNGDPVVPAFEIRQLQTEGATLAVRKVGQWMGPGTLMVNENEIEFYLQSGVTNTPPTSSCSSESCVVVYDHYDILNLAGIFPVHESDCATLSHHPGIDQAEAMLWAMDQVNKDSSLLPGMQLRPMLGESCSSPDQAASVTYDFVRHFTRQPNQAFGRYHNQDNMEYEYMAGVISRVDDEETVEIDQVLQPLGVPQVSDSARLPALSNKAKYPYFSRLVAPSCAMVSAIVAFLKEHDVTYVQVTQSRDGIYNTTAAKFVEEARKNGICVAQTITFEPITDFNGAVDRLLAKPSADIVVTFASNDDTQLLFSALERRSLPGEFLQMIYAFTADTNYLESWNREVHTDSITLRRKSTPVDDFVDHFISLTPQSTMEEGFFADTVHNTWFAEYWMNKFQCQIGGASMPQLFTTPCSGRESLTRRDVYTAEGVINAVYVFAHALTNLHRNKCPGPRSDGLCDAMLATSPLEWARYLHEVRFLSRSGSMAEVSFDENGDAPSAFNILALDHYLVNKVLATYEDDTGLVTVDDRFAVGSGKESSCRGACYECSDSTELGGTYLRIPGDFDVTAVLWLSEEGEGANLTCGATRHQETMAIEIIKHALEEINNSSLILPDLKLGLTIVDSCGQFLVTARQLTSLIGRTASNLPPTGPMLGVLGPVREYLQGHVASDVTSPFYIPTIGFTPASPSVFSDEGPYPASSLLSTAPAYDNEAVAAVDILKYKGWHHVIFVYSHSYYGHAGNESFNNAARAGGICVRDSIGIDLESPQSTHDDIVQMIRDYGITVVVAFVESTDARNLLTAEMESSQGPGDKITWIGSDKWFTDPDVDVTAGLESVARGAIVVTNYMVDYNPLKEHLSNLDLVKETNENHWLRNYVTDEFTNGCTSSECIQAVDLGKQGVIPPYAATLINAVHAIAQAAHNKIQLLCGNGEFVGHVYKRSNYHQRPNVSVPLCPEFFEASWHDLLYAVKDVYVFEGAGRRPFWFENRQGPAEYSIINFQGEGSTGSFVPIGEWISGELTMEDSMTYLYNEAANQPIDAPSECPSALSECPTAGPETQASGWTWSTNMESWSIIVLIVTAIVGFLCVATIFVIIGRRDSAILKSSNPFLMTMLAVGIILMYLNNIWYMVSPVESACGVQRWMTSFSYSVVYAVLVTKTLCASFMARSDVATKSILNSFPMHIVLFCVLLGAEVILVTEWLILDAPSVDAAYEVTQAGCMAFIGQACNHDNVSIIVSMIYVYILVLTTLVMSFFSSHRLQGTAKKENKFHLLTSLLSICFLVSWACCYTLLPQKNYQTPAILIGITVDATSIFLCNIVPKMMAFFNGDEDDMSEVSDVTETYKEKSGFENKGMNETDDQTPL</sequence>
<dbReference type="Gene3D" id="3.40.50.2300">
    <property type="match status" value="6"/>
</dbReference>
<feature type="chain" id="PRO_5029500789" description="G-protein coupled receptors family 3 profile domain-containing protein" evidence="9">
    <location>
        <begin position="22"/>
        <end position="1755"/>
    </location>
</feature>
<dbReference type="GO" id="GO:0051966">
    <property type="term" value="P:regulation of synaptic transmission, glutamatergic"/>
    <property type="evidence" value="ECO:0000318"/>
    <property type="project" value="GO_Central"/>
</dbReference>
<dbReference type="CDD" id="cd13953">
    <property type="entry name" value="7tm_classC_mGluR-like"/>
    <property type="match status" value="1"/>
</dbReference>
<keyword evidence="12" id="KW-1185">Reference proteome</keyword>
<feature type="region of interest" description="Disordered" evidence="7">
    <location>
        <begin position="1728"/>
        <end position="1755"/>
    </location>
</feature>
<feature type="transmembrane region" description="Helical" evidence="8">
    <location>
        <begin position="1576"/>
        <end position="1596"/>
    </location>
</feature>
<organism evidence="11 12">
    <name type="scientific">Strongylocentrotus purpuratus</name>
    <name type="common">Purple sea urchin</name>
    <dbReference type="NCBI Taxonomy" id="7668"/>
    <lineage>
        <taxon>Eukaryota</taxon>
        <taxon>Metazoa</taxon>
        <taxon>Echinodermata</taxon>
        <taxon>Eleutherozoa</taxon>
        <taxon>Echinozoa</taxon>
        <taxon>Echinoidea</taxon>
        <taxon>Euechinoidea</taxon>
        <taxon>Echinacea</taxon>
        <taxon>Camarodonta</taxon>
        <taxon>Echinidea</taxon>
        <taxon>Strongylocentrotidae</taxon>
        <taxon>Strongylocentrotus</taxon>
    </lineage>
</organism>
<feature type="signal peptide" evidence="9">
    <location>
        <begin position="1"/>
        <end position="21"/>
    </location>
</feature>
<dbReference type="InterPro" id="IPR050726">
    <property type="entry name" value="mGluR"/>
</dbReference>
<dbReference type="OrthoDB" id="425344at2759"/>
<evidence type="ECO:0000256" key="8">
    <source>
        <dbReference type="SAM" id="Phobius"/>
    </source>
</evidence>
<keyword evidence="5" id="KW-0675">Receptor</keyword>
<dbReference type="PANTHER" id="PTHR24060">
    <property type="entry name" value="METABOTROPIC GLUTAMATE RECEPTOR"/>
    <property type="match status" value="1"/>
</dbReference>
<feature type="transmembrane region" description="Helical" evidence="8">
    <location>
        <begin position="1662"/>
        <end position="1684"/>
    </location>
</feature>
<feature type="transmembrane region" description="Helical" evidence="8">
    <location>
        <begin position="1535"/>
        <end position="1555"/>
    </location>
</feature>
<dbReference type="RefSeq" id="XP_030830834.1">
    <property type="nucleotide sequence ID" value="XM_030974974.1"/>
</dbReference>
<dbReference type="FunFam" id="3.40.50.2300:FF:001040">
    <property type="match status" value="1"/>
</dbReference>
<keyword evidence="9" id="KW-0732">Signal</keyword>
<comment type="subcellular location">
    <subcellularLocation>
        <location evidence="1">Membrane</location>
        <topology evidence="1">Multi-pass membrane protein</topology>
    </subcellularLocation>
</comment>
<feature type="compositionally biased region" description="Basic and acidic residues" evidence="7">
    <location>
        <begin position="1733"/>
        <end position="1747"/>
    </location>
</feature>